<feature type="transmembrane region" description="Helical" evidence="7">
    <location>
        <begin position="396"/>
        <end position="414"/>
    </location>
</feature>
<evidence type="ECO:0000256" key="1">
    <source>
        <dbReference type="ARBA" id="ARBA00004651"/>
    </source>
</evidence>
<keyword evidence="10" id="KW-1185">Reference proteome</keyword>
<dbReference type="InterPro" id="IPR011701">
    <property type="entry name" value="MFS"/>
</dbReference>
<dbReference type="EMBL" id="JAMQOL010000041">
    <property type="protein sequence ID" value="MCM4081561.1"/>
    <property type="molecule type" value="Genomic_DNA"/>
</dbReference>
<feature type="transmembrane region" description="Helical" evidence="7">
    <location>
        <begin position="164"/>
        <end position="181"/>
    </location>
</feature>
<accession>A0ABT0Y6A5</accession>
<evidence type="ECO:0000313" key="10">
    <source>
        <dbReference type="Proteomes" id="UP001523216"/>
    </source>
</evidence>
<feature type="transmembrane region" description="Helical" evidence="7">
    <location>
        <begin position="139"/>
        <end position="158"/>
    </location>
</feature>
<keyword evidence="6 7" id="KW-0472">Membrane</keyword>
<evidence type="ECO:0000256" key="7">
    <source>
        <dbReference type="SAM" id="Phobius"/>
    </source>
</evidence>
<evidence type="ECO:0000256" key="3">
    <source>
        <dbReference type="ARBA" id="ARBA00022475"/>
    </source>
</evidence>
<name>A0ABT0Y6A5_9ACTN</name>
<comment type="caution">
    <text evidence="9">The sequence shown here is derived from an EMBL/GenBank/DDBJ whole genome shotgun (WGS) entry which is preliminary data.</text>
</comment>
<dbReference type="PANTHER" id="PTHR42718">
    <property type="entry name" value="MAJOR FACILITATOR SUPERFAMILY MULTIDRUG TRANSPORTER MFSC"/>
    <property type="match status" value="1"/>
</dbReference>
<dbReference type="PROSITE" id="PS50850">
    <property type="entry name" value="MFS"/>
    <property type="match status" value="1"/>
</dbReference>
<dbReference type="SUPFAM" id="SSF103473">
    <property type="entry name" value="MFS general substrate transporter"/>
    <property type="match status" value="1"/>
</dbReference>
<reference evidence="9 10" key="1">
    <citation type="submission" date="2022-06" db="EMBL/GenBank/DDBJ databases">
        <title>Actinoplanes abujensis sp. nov., isolated from Nigerian arid soil.</title>
        <authorList>
            <person name="Ding P."/>
        </authorList>
    </citation>
    <scope>NUCLEOTIDE SEQUENCE [LARGE SCALE GENOMIC DNA]</scope>
    <source>
        <strain evidence="10">TRM88002</strain>
    </source>
</reference>
<evidence type="ECO:0000256" key="4">
    <source>
        <dbReference type="ARBA" id="ARBA00022692"/>
    </source>
</evidence>
<dbReference type="RefSeq" id="WP_251801326.1">
    <property type="nucleotide sequence ID" value="NZ_JAMQOL010000041.1"/>
</dbReference>
<feature type="transmembrane region" description="Helical" evidence="7">
    <location>
        <begin position="258"/>
        <end position="278"/>
    </location>
</feature>
<feature type="domain" description="Major facilitator superfamily (MFS) profile" evidence="8">
    <location>
        <begin position="11"/>
        <end position="456"/>
    </location>
</feature>
<keyword evidence="4 7" id="KW-0812">Transmembrane</keyword>
<feature type="transmembrane region" description="Helical" evidence="7">
    <location>
        <begin position="434"/>
        <end position="452"/>
    </location>
</feature>
<dbReference type="Proteomes" id="UP001523216">
    <property type="component" value="Unassembled WGS sequence"/>
</dbReference>
<feature type="transmembrane region" description="Helical" evidence="7">
    <location>
        <begin position="12"/>
        <end position="33"/>
    </location>
</feature>
<feature type="transmembrane region" description="Helical" evidence="7">
    <location>
        <begin position="193"/>
        <end position="210"/>
    </location>
</feature>
<dbReference type="Pfam" id="PF07690">
    <property type="entry name" value="MFS_1"/>
    <property type="match status" value="1"/>
</dbReference>
<keyword evidence="3" id="KW-1003">Cell membrane</keyword>
<feature type="transmembrane region" description="Helical" evidence="7">
    <location>
        <begin position="45"/>
        <end position="65"/>
    </location>
</feature>
<evidence type="ECO:0000256" key="5">
    <source>
        <dbReference type="ARBA" id="ARBA00022989"/>
    </source>
</evidence>
<gene>
    <name evidence="9" type="ORF">LXN57_28695</name>
</gene>
<dbReference type="Gene3D" id="1.20.1720.10">
    <property type="entry name" value="Multidrug resistance protein D"/>
    <property type="match status" value="1"/>
</dbReference>
<evidence type="ECO:0000313" key="9">
    <source>
        <dbReference type="EMBL" id="MCM4081561.1"/>
    </source>
</evidence>
<evidence type="ECO:0000256" key="6">
    <source>
        <dbReference type="ARBA" id="ARBA00023136"/>
    </source>
</evidence>
<dbReference type="InterPro" id="IPR036259">
    <property type="entry name" value="MFS_trans_sf"/>
</dbReference>
<feature type="transmembrane region" description="Helical" evidence="7">
    <location>
        <begin position="290"/>
        <end position="312"/>
    </location>
</feature>
<keyword evidence="5 7" id="KW-1133">Transmembrane helix</keyword>
<dbReference type="Gene3D" id="1.20.1250.20">
    <property type="entry name" value="MFS general substrate transporter like domains"/>
    <property type="match status" value="1"/>
</dbReference>
<feature type="transmembrane region" description="Helical" evidence="7">
    <location>
        <begin position="324"/>
        <end position="340"/>
    </location>
</feature>
<keyword evidence="2" id="KW-0813">Transport</keyword>
<feature type="transmembrane region" description="Helical" evidence="7">
    <location>
        <begin position="77"/>
        <end position="103"/>
    </location>
</feature>
<proteinExistence type="predicted"/>
<feature type="transmembrane region" description="Helical" evidence="7">
    <location>
        <begin position="352"/>
        <end position="375"/>
    </location>
</feature>
<feature type="transmembrane region" description="Helical" evidence="7">
    <location>
        <begin position="216"/>
        <end position="237"/>
    </location>
</feature>
<evidence type="ECO:0000259" key="8">
    <source>
        <dbReference type="PROSITE" id="PS50850"/>
    </source>
</evidence>
<protein>
    <submittedName>
        <fullName evidence="9">MFS transporter</fullName>
    </submittedName>
</protein>
<dbReference type="CDD" id="cd17321">
    <property type="entry name" value="MFS_MMR_MDR_like"/>
    <property type="match status" value="1"/>
</dbReference>
<dbReference type="PRINTS" id="PR01036">
    <property type="entry name" value="TCRTETB"/>
</dbReference>
<dbReference type="InterPro" id="IPR020846">
    <property type="entry name" value="MFS_dom"/>
</dbReference>
<sequence length="479" mass="48632">MSASPKARAGALAVLCAMSLMIVLDSTIVAVAVPDIQRDLGFSDAGVAWVVNGYLVAFAGLLLFAGRLGDLVGAWRVFLAGLGVFTVASLLCGFAPTAGTLIAGRFLQGAGGALAAAVVLGMIVRLFPGPEEQARAMGVYSFTQAGGAATGFVLGGVLTDALGWPVIFLINVPIGLAVWLAGRRLLPREAGPGVGRGLDLPGALLITAGLSSGVYAIVNTAPVAATAAVLFLAGFVLRQRLARRPLIALRVLARPWLLIANAAVVLVFATGMGFQFMNALFVQRVMGYDAFGTGLAFLPTPIVIGLVSLFVAPRLTGRFGPRPVLLGGLALLFAGVLLLHRMPAAPSYWADMFPPLIIMGLAVGVTVPSIIMLAMAGAAPADTGMVSGFSNTAQQAGGALGLSVLAIVAATRTAASEAGVPEVVALHVGYSQAFLVAAGFVLAALLIVIFALRRAPAPAVQAEPPVTAAFGNAAAPPAR</sequence>
<organism evidence="9 10">
    <name type="scientific">Paractinoplanes hotanensis</name>
    <dbReference type="NCBI Taxonomy" id="2906497"/>
    <lineage>
        <taxon>Bacteria</taxon>
        <taxon>Bacillati</taxon>
        <taxon>Actinomycetota</taxon>
        <taxon>Actinomycetes</taxon>
        <taxon>Micromonosporales</taxon>
        <taxon>Micromonosporaceae</taxon>
        <taxon>Paractinoplanes</taxon>
    </lineage>
</organism>
<evidence type="ECO:0000256" key="2">
    <source>
        <dbReference type="ARBA" id="ARBA00022448"/>
    </source>
</evidence>
<feature type="transmembrane region" description="Helical" evidence="7">
    <location>
        <begin position="109"/>
        <end position="127"/>
    </location>
</feature>
<comment type="subcellular location">
    <subcellularLocation>
        <location evidence="1">Cell membrane</location>
        <topology evidence="1">Multi-pass membrane protein</topology>
    </subcellularLocation>
</comment>
<dbReference type="PANTHER" id="PTHR42718:SF46">
    <property type="entry name" value="BLR6921 PROTEIN"/>
    <property type="match status" value="1"/>
</dbReference>